<dbReference type="RefSeq" id="WP_377473377.1">
    <property type="nucleotide sequence ID" value="NZ_JBHLWN010000103.1"/>
</dbReference>
<keyword evidence="3" id="KW-0804">Transcription</keyword>
<evidence type="ECO:0000259" key="4">
    <source>
        <dbReference type="PROSITE" id="PS01124"/>
    </source>
</evidence>
<comment type="caution">
    <text evidence="6">The sequence shown here is derived from an EMBL/GenBank/DDBJ whole genome shotgun (WGS) entry which is preliminary data.</text>
</comment>
<dbReference type="InterPro" id="IPR009057">
    <property type="entry name" value="Homeodomain-like_sf"/>
</dbReference>
<protein>
    <submittedName>
        <fullName evidence="6">Helix-turn-helix domain-containing protein</fullName>
    </submittedName>
</protein>
<dbReference type="PROSITE" id="PS00041">
    <property type="entry name" value="HTH_ARAC_FAMILY_1"/>
    <property type="match status" value="1"/>
</dbReference>
<dbReference type="Pfam" id="PF01497">
    <property type="entry name" value="Peripla_BP_2"/>
    <property type="match status" value="1"/>
</dbReference>
<dbReference type="EMBL" id="JBHLWN010000103">
    <property type="protein sequence ID" value="MFC0215820.1"/>
    <property type="molecule type" value="Genomic_DNA"/>
</dbReference>
<sequence length="537" mass="60784">MIVSPSGSVRTTSGKTVYLLSSIRRLRRKTLSSSRRTVPAAMLLFVAEGRGVLHVDQEHVAIDAPQWFFLAPGMKLQADVHSPEIEYYVIVLEPITIAKRRGRYTAAAHPGSLEPPPELSPGRLPIRDIGQGLLRTKELYAAYQAELAGHAQSQSDIRLQGLLDYLRHDLTGRQTAPSAETGVEACIAYMHQHYAEKLSRETLADRAKLTPNAFCRSFKRTTGHSPTDYLNQIRIHHAKAQLSPALPVKEVAAAVGFSSEYYFSRIFKKYVGLSPTHFIKRERLKVAAASRCAFQDHFSSIGTEAVAAVDCYRYPWMDEAEYARTLSSQLEQLRLAKPDLIVGDFFHRDLYDTLKEIAPTVILQHDLNWRAALMQIADLVGREKEALQAERRLSELVDRTREQLGRFVEKETLTVLQVIQDVVRIQGTVHHPLNELLYAELGFRPGNAVPRNKMREELTVEEFPPLETDHLFIIRRSQQPQVEALLSRLRQTPAWASMQAKANPGTHLISNWLLLSWTPRGRELILRELAERLTGSR</sequence>
<dbReference type="SUPFAM" id="SSF53807">
    <property type="entry name" value="Helical backbone' metal receptor"/>
    <property type="match status" value="1"/>
</dbReference>
<accession>A0ABV6DT52</accession>
<dbReference type="PRINTS" id="PR00032">
    <property type="entry name" value="HTHARAC"/>
</dbReference>
<keyword evidence="1" id="KW-0805">Transcription regulation</keyword>
<proteinExistence type="predicted"/>
<keyword evidence="2" id="KW-0238">DNA-binding</keyword>
<dbReference type="PROSITE" id="PS01124">
    <property type="entry name" value="HTH_ARAC_FAMILY_2"/>
    <property type="match status" value="1"/>
</dbReference>
<dbReference type="InterPro" id="IPR002491">
    <property type="entry name" value="ABC_transptr_periplasmic_BD"/>
</dbReference>
<gene>
    <name evidence="6" type="ORF">ACFFK0_25825</name>
</gene>
<dbReference type="Proteomes" id="UP001589776">
    <property type="component" value="Unassembled WGS sequence"/>
</dbReference>
<evidence type="ECO:0000313" key="7">
    <source>
        <dbReference type="Proteomes" id="UP001589776"/>
    </source>
</evidence>
<evidence type="ECO:0000256" key="2">
    <source>
        <dbReference type="ARBA" id="ARBA00023125"/>
    </source>
</evidence>
<feature type="domain" description="Fe/B12 periplasmic-binding" evidence="5">
    <location>
        <begin position="283"/>
        <end position="537"/>
    </location>
</feature>
<evidence type="ECO:0000259" key="5">
    <source>
        <dbReference type="PROSITE" id="PS50983"/>
    </source>
</evidence>
<reference evidence="6 7" key="1">
    <citation type="submission" date="2024-09" db="EMBL/GenBank/DDBJ databases">
        <authorList>
            <person name="Sun Q."/>
            <person name="Mori K."/>
        </authorList>
    </citation>
    <scope>NUCLEOTIDE SEQUENCE [LARGE SCALE GENOMIC DNA]</scope>
    <source>
        <strain evidence="6 7">CCM 7759</strain>
    </source>
</reference>
<dbReference type="SUPFAM" id="SSF46689">
    <property type="entry name" value="Homeodomain-like"/>
    <property type="match status" value="2"/>
</dbReference>
<dbReference type="Gene3D" id="3.40.50.1980">
    <property type="entry name" value="Nitrogenase molybdenum iron protein domain"/>
    <property type="match status" value="2"/>
</dbReference>
<dbReference type="InterPro" id="IPR018060">
    <property type="entry name" value="HTH_AraC"/>
</dbReference>
<feature type="domain" description="HTH araC/xylS-type" evidence="4">
    <location>
        <begin position="184"/>
        <end position="281"/>
    </location>
</feature>
<dbReference type="PANTHER" id="PTHR43280">
    <property type="entry name" value="ARAC-FAMILY TRANSCRIPTIONAL REGULATOR"/>
    <property type="match status" value="1"/>
</dbReference>
<name>A0ABV6DT52_9BACL</name>
<evidence type="ECO:0000256" key="3">
    <source>
        <dbReference type="ARBA" id="ARBA00023163"/>
    </source>
</evidence>
<organism evidence="6 7">
    <name type="scientific">Paenibacillus chartarius</name>
    <dbReference type="NCBI Taxonomy" id="747481"/>
    <lineage>
        <taxon>Bacteria</taxon>
        <taxon>Bacillati</taxon>
        <taxon>Bacillota</taxon>
        <taxon>Bacilli</taxon>
        <taxon>Bacillales</taxon>
        <taxon>Paenibacillaceae</taxon>
        <taxon>Paenibacillus</taxon>
    </lineage>
</organism>
<dbReference type="Gene3D" id="1.10.10.60">
    <property type="entry name" value="Homeodomain-like"/>
    <property type="match status" value="2"/>
</dbReference>
<dbReference type="Pfam" id="PF12833">
    <property type="entry name" value="HTH_18"/>
    <property type="match status" value="1"/>
</dbReference>
<dbReference type="InterPro" id="IPR018062">
    <property type="entry name" value="HTH_AraC-typ_CS"/>
</dbReference>
<evidence type="ECO:0000256" key="1">
    <source>
        <dbReference type="ARBA" id="ARBA00023015"/>
    </source>
</evidence>
<keyword evidence="7" id="KW-1185">Reference proteome</keyword>
<dbReference type="PROSITE" id="PS50983">
    <property type="entry name" value="FE_B12_PBP"/>
    <property type="match status" value="1"/>
</dbReference>
<dbReference type="SMART" id="SM00342">
    <property type="entry name" value="HTH_ARAC"/>
    <property type="match status" value="1"/>
</dbReference>
<dbReference type="PANTHER" id="PTHR43280:SF2">
    <property type="entry name" value="HTH-TYPE TRANSCRIPTIONAL REGULATOR EXSA"/>
    <property type="match status" value="1"/>
</dbReference>
<dbReference type="InterPro" id="IPR020449">
    <property type="entry name" value="Tscrpt_reg_AraC-type_HTH"/>
</dbReference>
<evidence type="ECO:0000313" key="6">
    <source>
        <dbReference type="EMBL" id="MFC0215820.1"/>
    </source>
</evidence>